<dbReference type="Pfam" id="PF20511">
    <property type="entry name" value="PMI_typeI_cat"/>
    <property type="match status" value="1"/>
</dbReference>
<keyword evidence="4" id="KW-0413">Isomerase</keyword>
<proteinExistence type="predicted"/>
<reference evidence="4 5" key="1">
    <citation type="journal article" date="2023" name="Microbiol. Spectr.">
        <title>Synergy between Genome Mining, Metabolomics, and Bioinformatics Uncovers Antibacterial Chlorinated Carbazole Alkaloids and Their Biosynthetic Gene Cluster from Streptomyces tubbatahanensis sp. nov., a Novel Actinomycete Isolated from Sulu Sea, Philippines.</title>
        <authorList>
            <person name="Tenebro C.P."/>
            <person name="Trono D.J.V.L."/>
            <person name="Balida L.A.P."/>
            <person name="Bayog L.K.A."/>
            <person name="Bruna J.R."/>
            <person name="Sabido E.M."/>
            <person name="Caspe D.P.C."/>
            <person name="de Los Santos E.L.C."/>
            <person name="Saludes J.P."/>
            <person name="Dalisay D.S."/>
        </authorList>
    </citation>
    <scope>NUCLEOTIDE SEQUENCE [LARGE SCALE GENOMIC DNA]</scope>
    <source>
        <strain evidence="4 5">DSD3025</strain>
    </source>
</reference>
<evidence type="ECO:0000256" key="2">
    <source>
        <dbReference type="ARBA" id="ARBA00022833"/>
    </source>
</evidence>
<sequence length="387" mass="41268">MAALDAPVRAPSGLYPLRLTVTARPLVFGGHAIARRLGKTGIPDWSVAETWECSDVPGSGSVVANGPLAGRTLRRVVADHPEELMGEGWAGEYFPVLTKFIDAAGALPVHLHADDETARRLEGQRNGKTEAWHVLDAAPGATALCGVKDGVTSDRLRAALEAQEFDDVLRRLPVRAGETVYVPGGTLHSFGPDTLVYEIEQTSDIQQHAMRWRMEDGSAVSDEEFGAHLDMLMRQADLEPRPDFTPGLGIAVGDAVERVFLCAGPYFALERWRAGTEEPVRHFFATAQILTNVGLPVRVRAGEWYEELGRAETLLLPAACGHVEITGPADVLFGYLPDLDRDVHRPLREAGYPLQAIESLGASAGAGAGAGAGASASASAGAGSRLR</sequence>
<accession>A0ABY3XL29</accession>
<evidence type="ECO:0000313" key="4">
    <source>
        <dbReference type="EMBL" id="UNS95125.1"/>
    </source>
</evidence>
<gene>
    <name evidence="4" type="ORF">MMF93_00605</name>
</gene>
<dbReference type="Proteomes" id="UP001202244">
    <property type="component" value="Chromosome"/>
</dbReference>
<dbReference type="InterPro" id="IPR051804">
    <property type="entry name" value="Carb_Metab_Reg_Kinase/Isom"/>
</dbReference>
<name>A0ABY3XL29_9ACTN</name>
<dbReference type="InterPro" id="IPR011051">
    <property type="entry name" value="RmlC_Cupin_sf"/>
</dbReference>
<dbReference type="RefSeq" id="WP_242748516.1">
    <property type="nucleotide sequence ID" value="NZ_CP093846.1"/>
</dbReference>
<evidence type="ECO:0000256" key="1">
    <source>
        <dbReference type="ARBA" id="ARBA00022723"/>
    </source>
</evidence>
<dbReference type="SUPFAM" id="SSF51182">
    <property type="entry name" value="RmlC-like cupins"/>
    <property type="match status" value="1"/>
</dbReference>
<dbReference type="CDD" id="cd07010">
    <property type="entry name" value="cupin_PMI_type_I_N_bac"/>
    <property type="match status" value="1"/>
</dbReference>
<evidence type="ECO:0000313" key="5">
    <source>
        <dbReference type="Proteomes" id="UP001202244"/>
    </source>
</evidence>
<dbReference type="InterPro" id="IPR014710">
    <property type="entry name" value="RmlC-like_jellyroll"/>
</dbReference>
<dbReference type="PANTHER" id="PTHR42742:SF3">
    <property type="entry name" value="FRUCTOKINASE"/>
    <property type="match status" value="1"/>
</dbReference>
<organism evidence="4 5">
    <name type="scientific">Streptomyces tubbatahanensis</name>
    <dbReference type="NCBI Taxonomy" id="2923272"/>
    <lineage>
        <taxon>Bacteria</taxon>
        <taxon>Bacillati</taxon>
        <taxon>Actinomycetota</taxon>
        <taxon>Actinomycetes</taxon>
        <taxon>Kitasatosporales</taxon>
        <taxon>Streptomycetaceae</taxon>
        <taxon>Streptomyces</taxon>
    </lineage>
</organism>
<keyword evidence="5" id="KW-1185">Reference proteome</keyword>
<keyword evidence="2" id="KW-0862">Zinc</keyword>
<dbReference type="GO" id="GO:0016853">
    <property type="term" value="F:isomerase activity"/>
    <property type="evidence" value="ECO:0007669"/>
    <property type="project" value="UniProtKB-KW"/>
</dbReference>
<feature type="domain" description="Phosphomannose isomerase type I catalytic" evidence="3">
    <location>
        <begin position="28"/>
        <end position="123"/>
    </location>
</feature>
<dbReference type="EMBL" id="CP093846">
    <property type="protein sequence ID" value="UNS95125.1"/>
    <property type="molecule type" value="Genomic_DNA"/>
</dbReference>
<evidence type="ECO:0000259" key="3">
    <source>
        <dbReference type="Pfam" id="PF20511"/>
    </source>
</evidence>
<dbReference type="Gene3D" id="2.60.120.10">
    <property type="entry name" value="Jelly Rolls"/>
    <property type="match status" value="1"/>
</dbReference>
<dbReference type="InterPro" id="IPR046457">
    <property type="entry name" value="PMI_typeI_cat"/>
</dbReference>
<keyword evidence="1" id="KW-0479">Metal-binding</keyword>
<protein>
    <submittedName>
        <fullName evidence="4">Class I mannose-6-phosphate isomerase</fullName>
    </submittedName>
</protein>
<dbReference type="PANTHER" id="PTHR42742">
    <property type="entry name" value="TRANSCRIPTIONAL REPRESSOR MPRA"/>
    <property type="match status" value="1"/>
</dbReference>